<protein>
    <submittedName>
        <fullName evidence="2">Glycosyltransferase family 2 protein</fullName>
    </submittedName>
</protein>
<feature type="transmembrane region" description="Helical" evidence="1">
    <location>
        <begin position="670"/>
        <end position="693"/>
    </location>
</feature>
<keyword evidence="1" id="KW-1133">Transmembrane helix</keyword>
<feature type="transmembrane region" description="Helical" evidence="1">
    <location>
        <begin position="384"/>
        <end position="404"/>
    </location>
</feature>
<evidence type="ECO:0000313" key="3">
    <source>
        <dbReference type="Proteomes" id="UP001164390"/>
    </source>
</evidence>
<feature type="transmembrane region" description="Helical" evidence="1">
    <location>
        <begin position="586"/>
        <end position="605"/>
    </location>
</feature>
<dbReference type="EMBL" id="CP094970">
    <property type="protein sequence ID" value="UYM07879.1"/>
    <property type="molecule type" value="Genomic_DNA"/>
</dbReference>
<evidence type="ECO:0000256" key="1">
    <source>
        <dbReference type="SAM" id="Phobius"/>
    </source>
</evidence>
<dbReference type="Proteomes" id="UP001164390">
    <property type="component" value="Chromosome"/>
</dbReference>
<feature type="transmembrane region" description="Helical" evidence="1">
    <location>
        <begin position="644"/>
        <end position="663"/>
    </location>
</feature>
<proteinExistence type="predicted"/>
<feature type="transmembrane region" description="Helical" evidence="1">
    <location>
        <begin position="519"/>
        <end position="537"/>
    </location>
</feature>
<gene>
    <name evidence="2" type="ORF">L0C25_15985</name>
</gene>
<name>A0AA46TMX2_9ACTN</name>
<dbReference type="PANTHER" id="PTHR43685">
    <property type="entry name" value="GLYCOSYLTRANSFERASE"/>
    <property type="match status" value="1"/>
</dbReference>
<dbReference type="Pfam" id="PF13641">
    <property type="entry name" value="Glyco_tranf_2_3"/>
    <property type="match status" value="1"/>
</dbReference>
<keyword evidence="1" id="KW-0472">Membrane</keyword>
<dbReference type="RefSeq" id="WP_271636842.1">
    <property type="nucleotide sequence ID" value="NZ_CP094970.1"/>
</dbReference>
<keyword evidence="3" id="KW-1185">Reference proteome</keyword>
<feature type="transmembrane region" description="Helical" evidence="1">
    <location>
        <begin position="557"/>
        <end position="579"/>
    </location>
</feature>
<sequence>MPPTVAAVLVTHNGARWLPQTLAALGAQTFHAGSGIAVDVDSKDDTPALLSGTFHESLIVRVASGTGFGDAVRAGLDALPRTEWIWLLHDDCAPAPDALERLLDDALSTGADVVGPKLREWPTLRRLLEVGVSITGTGHRETGLERGEPDQGQHDRARDVLAVSSAGMLVRRDLWDALGGLDPELPLYFDDVDFGWRVARHGGRTRVVPRSVMFHAEASARSQRPTARRVHPSPRRDAREGALYTLLSNASLPGFCWQSVRLFVGSLLRVIGLVLVKAPGDARQELAALFSVYVRPWRILAARRRRAATSTVAPGDVRHLLPAWTIPYRHGIDEVGDVLWGFARTPDAESSGRRAMVVEYSHVADLDDEAEPDRGLVAFARRHPWACVVAALTVVSLVACWGLIGGGSLSGGALLPAPETTGAWWSTFAASWHDVGLGSDAFGPPYAFVLAALSVVTFGHPGLVVDVVVIGAVPLAALTAHRLARRFLSSGRLQIAWALAYAFAVVASGALGQGRFGTLLGLVLAPVVVNSSISLVQRSSLRRGWQEGLRVGLWLSLLTAFVPIAYALTIGGLVIAVGLRGRGREWLSLGLAAVVPFGVLGPWMWERALDPGLWWWEAGLADGGFGSLEPTVLDIALGQAGGPYAAPALFGVGLLAVGLAALIPARRRQAVLWAWLVALICLAFAVIGAGTTFEVPGISGETSAWVGFATVCWLTALAAGGAIALDGLGAGEGRALGRTLGVAGLVVGLSAPVLMAGWWVLHADGGAVGRGDPSDLPAYLAADAERTGGSVVVLDTADGAALTYSVHTDDGPRLGDESVMPATDANPDFATLVSALASDPTADDVEELAGYGVHAVYARPPVDESVTVAFDSAPGITPSGSSVPGSRVWMLESPADPPEGDGNALRPWIVAAELTVLVVVLVVATPGRRSRRRA</sequence>
<dbReference type="PANTHER" id="PTHR43685:SF3">
    <property type="entry name" value="SLR2126 PROTEIN"/>
    <property type="match status" value="1"/>
</dbReference>
<feature type="transmembrane region" description="Helical" evidence="1">
    <location>
        <begin position="463"/>
        <end position="483"/>
    </location>
</feature>
<feature type="transmembrane region" description="Helical" evidence="1">
    <location>
        <begin position="905"/>
        <end position="924"/>
    </location>
</feature>
<reference evidence="2" key="1">
    <citation type="submission" date="2022-01" db="EMBL/GenBank/DDBJ databases">
        <title>Nocardioidaceae gen. sp. A5X3R13.</title>
        <authorList>
            <person name="Lopez Marin M.A."/>
            <person name="Uhlik O."/>
        </authorList>
    </citation>
    <scope>NUCLEOTIDE SEQUENCE</scope>
    <source>
        <strain evidence="2">A5X3R13</strain>
    </source>
</reference>
<dbReference type="KEGG" id="sgrg:L0C25_15985"/>
<dbReference type="InterPro" id="IPR050834">
    <property type="entry name" value="Glycosyltransf_2"/>
</dbReference>
<accession>A0AA46TMX2</accession>
<keyword evidence="1" id="KW-0812">Transmembrane</keyword>
<dbReference type="AlphaFoldDB" id="A0AA46TMX2"/>
<evidence type="ECO:0000313" key="2">
    <source>
        <dbReference type="EMBL" id="UYM07879.1"/>
    </source>
</evidence>
<organism evidence="2 3">
    <name type="scientific">Solicola gregarius</name>
    <dbReference type="NCBI Taxonomy" id="2908642"/>
    <lineage>
        <taxon>Bacteria</taxon>
        <taxon>Bacillati</taxon>
        <taxon>Actinomycetota</taxon>
        <taxon>Actinomycetes</taxon>
        <taxon>Propionibacteriales</taxon>
        <taxon>Nocardioidaceae</taxon>
        <taxon>Solicola</taxon>
    </lineage>
</organism>
<dbReference type="SUPFAM" id="SSF53448">
    <property type="entry name" value="Nucleotide-diphospho-sugar transferases"/>
    <property type="match status" value="1"/>
</dbReference>
<feature type="transmembrane region" description="Helical" evidence="1">
    <location>
        <begin position="740"/>
        <end position="761"/>
    </location>
</feature>
<feature type="transmembrane region" description="Helical" evidence="1">
    <location>
        <begin position="705"/>
        <end position="728"/>
    </location>
</feature>
<dbReference type="InterPro" id="IPR029044">
    <property type="entry name" value="Nucleotide-diphossugar_trans"/>
</dbReference>
<feature type="transmembrane region" description="Helical" evidence="1">
    <location>
        <begin position="495"/>
        <end position="512"/>
    </location>
</feature>
<dbReference type="Gene3D" id="3.90.550.10">
    <property type="entry name" value="Spore Coat Polysaccharide Biosynthesis Protein SpsA, Chain A"/>
    <property type="match status" value="1"/>
</dbReference>